<feature type="transmembrane region" description="Helical" evidence="6">
    <location>
        <begin position="220"/>
        <end position="240"/>
    </location>
</feature>
<evidence type="ECO:0000256" key="5">
    <source>
        <dbReference type="ARBA" id="ARBA00023136"/>
    </source>
</evidence>
<evidence type="ECO:0000259" key="7">
    <source>
        <dbReference type="Pfam" id="PF00482"/>
    </source>
</evidence>
<dbReference type="Proteomes" id="UP000446866">
    <property type="component" value="Unassembled WGS sequence"/>
</dbReference>
<sequence>MIYDYKIYQATSREKVAVALGFAFAWIFCGYIFYGTLLWGILFPFFYPKLLSVYCGYQAARRKKQLLGQFRDLLFSLSSSFAAGRHMEEAIEEAVSNLSEIYGEQALIVCELLYMLRKMKETGATDISVWEDFASRSGISDIGDFTQVFRAVRETGGNLVLAVNRAAAVIGDKIAIETEIKTMISQKKLEGRLITAMPIFIVLFLQLTSPDYLAVMYESLAGKILMSLALLATVLAYVMIERITAIEV</sequence>
<keyword evidence="2" id="KW-1003">Cell membrane</keyword>
<evidence type="ECO:0000313" key="8">
    <source>
        <dbReference type="EMBL" id="NBH60457.1"/>
    </source>
</evidence>
<protein>
    <recommendedName>
        <fullName evidence="7">Type II secretion system protein GspF domain-containing protein</fullName>
    </recommendedName>
</protein>
<comment type="caution">
    <text evidence="8">The sequence shown here is derived from an EMBL/GenBank/DDBJ whole genome shotgun (WGS) entry which is preliminary data.</text>
</comment>
<dbReference type="EMBL" id="QXWK01000002">
    <property type="protein sequence ID" value="NBH60457.1"/>
    <property type="molecule type" value="Genomic_DNA"/>
</dbReference>
<feature type="domain" description="Type II secretion system protein GspF" evidence="7">
    <location>
        <begin position="76"/>
        <end position="205"/>
    </location>
</feature>
<evidence type="ECO:0000256" key="1">
    <source>
        <dbReference type="ARBA" id="ARBA00004651"/>
    </source>
</evidence>
<keyword evidence="9" id="KW-1185">Reference proteome</keyword>
<proteinExistence type="predicted"/>
<dbReference type="Pfam" id="PF00482">
    <property type="entry name" value="T2SSF"/>
    <property type="match status" value="1"/>
</dbReference>
<reference evidence="8 9" key="1">
    <citation type="submission" date="2018-08" db="EMBL/GenBank/DDBJ databases">
        <title>Murine metabolic-syndrome-specific gut microbial biobank.</title>
        <authorList>
            <person name="Liu C."/>
        </authorList>
    </citation>
    <scope>NUCLEOTIDE SEQUENCE [LARGE SCALE GENOMIC DNA]</scope>
    <source>
        <strain evidence="8 9">28</strain>
    </source>
</reference>
<name>A0A845QIE6_9FIRM</name>
<dbReference type="PANTHER" id="PTHR35007:SF1">
    <property type="entry name" value="PILUS ASSEMBLY PROTEIN"/>
    <property type="match status" value="1"/>
</dbReference>
<dbReference type="InterPro" id="IPR018076">
    <property type="entry name" value="T2SS_GspF_dom"/>
</dbReference>
<keyword evidence="4 6" id="KW-1133">Transmembrane helix</keyword>
<evidence type="ECO:0000256" key="2">
    <source>
        <dbReference type="ARBA" id="ARBA00022475"/>
    </source>
</evidence>
<feature type="transmembrane region" description="Helical" evidence="6">
    <location>
        <begin position="16"/>
        <end position="34"/>
    </location>
</feature>
<dbReference type="GO" id="GO:0005886">
    <property type="term" value="C:plasma membrane"/>
    <property type="evidence" value="ECO:0007669"/>
    <property type="project" value="UniProtKB-SubCell"/>
</dbReference>
<feature type="transmembrane region" description="Helical" evidence="6">
    <location>
        <begin position="191"/>
        <end position="208"/>
    </location>
</feature>
<keyword evidence="5 6" id="KW-0472">Membrane</keyword>
<keyword evidence="3 6" id="KW-0812">Transmembrane</keyword>
<dbReference type="RefSeq" id="WP_160200760.1">
    <property type="nucleotide sequence ID" value="NZ_QXWK01000002.1"/>
</dbReference>
<evidence type="ECO:0000256" key="3">
    <source>
        <dbReference type="ARBA" id="ARBA00022692"/>
    </source>
</evidence>
<gene>
    <name evidence="8" type="ORF">D0435_02050</name>
</gene>
<comment type="subcellular location">
    <subcellularLocation>
        <location evidence="1">Cell membrane</location>
        <topology evidence="1">Multi-pass membrane protein</topology>
    </subcellularLocation>
</comment>
<evidence type="ECO:0000256" key="4">
    <source>
        <dbReference type="ARBA" id="ARBA00022989"/>
    </source>
</evidence>
<dbReference type="AlphaFoldDB" id="A0A845QIE6"/>
<organism evidence="8 9">
    <name type="scientific">Anaerotruncus colihominis</name>
    <dbReference type="NCBI Taxonomy" id="169435"/>
    <lineage>
        <taxon>Bacteria</taxon>
        <taxon>Bacillati</taxon>
        <taxon>Bacillota</taxon>
        <taxon>Clostridia</taxon>
        <taxon>Eubacteriales</taxon>
        <taxon>Oscillospiraceae</taxon>
        <taxon>Anaerotruncus</taxon>
    </lineage>
</organism>
<evidence type="ECO:0000256" key="6">
    <source>
        <dbReference type="SAM" id="Phobius"/>
    </source>
</evidence>
<evidence type="ECO:0000313" key="9">
    <source>
        <dbReference type="Proteomes" id="UP000446866"/>
    </source>
</evidence>
<accession>A0A845QIE6</accession>
<dbReference type="PANTHER" id="PTHR35007">
    <property type="entry name" value="INTEGRAL MEMBRANE PROTEIN-RELATED"/>
    <property type="match status" value="1"/>
</dbReference>